<gene>
    <name evidence="1" type="ORF">BV25DRAFT_1917916</name>
</gene>
<proteinExistence type="predicted"/>
<reference evidence="1" key="1">
    <citation type="submission" date="2021-03" db="EMBL/GenBank/DDBJ databases">
        <authorList>
            <consortium name="DOE Joint Genome Institute"/>
            <person name="Ahrendt S."/>
            <person name="Looney B.P."/>
            <person name="Miyauchi S."/>
            <person name="Morin E."/>
            <person name="Drula E."/>
            <person name="Courty P.E."/>
            <person name="Chicoki N."/>
            <person name="Fauchery L."/>
            <person name="Kohler A."/>
            <person name="Kuo A."/>
            <person name="Labutti K."/>
            <person name="Pangilinan J."/>
            <person name="Lipzen A."/>
            <person name="Riley R."/>
            <person name="Andreopoulos W."/>
            <person name="He G."/>
            <person name="Johnson J."/>
            <person name="Barry K.W."/>
            <person name="Grigoriev I.V."/>
            <person name="Nagy L."/>
            <person name="Hibbett D."/>
            <person name="Henrissat B."/>
            <person name="Matheny P.B."/>
            <person name="Labbe J."/>
            <person name="Martin F."/>
        </authorList>
    </citation>
    <scope>NUCLEOTIDE SEQUENCE</scope>
    <source>
        <strain evidence="1">HHB10654</strain>
    </source>
</reference>
<organism evidence="1 2">
    <name type="scientific">Artomyces pyxidatus</name>
    <dbReference type="NCBI Taxonomy" id="48021"/>
    <lineage>
        <taxon>Eukaryota</taxon>
        <taxon>Fungi</taxon>
        <taxon>Dikarya</taxon>
        <taxon>Basidiomycota</taxon>
        <taxon>Agaricomycotina</taxon>
        <taxon>Agaricomycetes</taxon>
        <taxon>Russulales</taxon>
        <taxon>Auriscalpiaceae</taxon>
        <taxon>Artomyces</taxon>
    </lineage>
</organism>
<accession>A0ACB8SWR9</accession>
<sequence length="316" mass="34135">MWTCKHVIAGAVLVARYVIAQPGHFNLITAAGYKALVHPSTTPTLLIPTFHPYQISIMTTFYTVKVSGIAPGTTQQQLHDFFTFCGKIHSIDLDEKATPKSAQIHFEKSSAAKTALMLNGGTLDGAHLDVFSETVHPDEEEGTHIPGHPIDQSDKPRAGIAAEYLAKGYTLSDSVLQRAIQMDNEKGISKRFLGYFQSIDTKLGEKALGPEQTISGKVVSTLQNAQQQARTVDEQKGISKSATDYYSRALASPWGTRVRDFYTTTSKQVLDIHEEALRISNEQKAAQAHTQAAGSASAEIPGAGVPSKATEAPTVV</sequence>
<name>A0ACB8SWR9_9AGAM</name>
<dbReference type="EMBL" id="MU277220">
    <property type="protein sequence ID" value="KAI0060308.1"/>
    <property type="molecule type" value="Genomic_DNA"/>
</dbReference>
<protein>
    <submittedName>
        <fullName evidence="1">Uncharacterized protein</fullName>
    </submittedName>
</protein>
<reference evidence="1" key="2">
    <citation type="journal article" date="2022" name="New Phytol.">
        <title>Evolutionary transition to the ectomycorrhizal habit in the genomes of a hyperdiverse lineage of mushroom-forming fungi.</title>
        <authorList>
            <person name="Looney B."/>
            <person name="Miyauchi S."/>
            <person name="Morin E."/>
            <person name="Drula E."/>
            <person name="Courty P.E."/>
            <person name="Kohler A."/>
            <person name="Kuo A."/>
            <person name="LaButti K."/>
            <person name="Pangilinan J."/>
            <person name="Lipzen A."/>
            <person name="Riley R."/>
            <person name="Andreopoulos W."/>
            <person name="He G."/>
            <person name="Johnson J."/>
            <person name="Nolan M."/>
            <person name="Tritt A."/>
            <person name="Barry K.W."/>
            <person name="Grigoriev I.V."/>
            <person name="Nagy L.G."/>
            <person name="Hibbett D."/>
            <person name="Henrissat B."/>
            <person name="Matheny P.B."/>
            <person name="Labbe J."/>
            <person name="Martin F.M."/>
        </authorList>
    </citation>
    <scope>NUCLEOTIDE SEQUENCE</scope>
    <source>
        <strain evidence="1">HHB10654</strain>
    </source>
</reference>
<evidence type="ECO:0000313" key="1">
    <source>
        <dbReference type="EMBL" id="KAI0060308.1"/>
    </source>
</evidence>
<evidence type="ECO:0000313" key="2">
    <source>
        <dbReference type="Proteomes" id="UP000814140"/>
    </source>
</evidence>
<dbReference type="Proteomes" id="UP000814140">
    <property type="component" value="Unassembled WGS sequence"/>
</dbReference>
<keyword evidence="2" id="KW-1185">Reference proteome</keyword>
<comment type="caution">
    <text evidence="1">The sequence shown here is derived from an EMBL/GenBank/DDBJ whole genome shotgun (WGS) entry which is preliminary data.</text>
</comment>